<dbReference type="SMART" id="SM00322">
    <property type="entry name" value="KH"/>
    <property type="match status" value="1"/>
</dbReference>
<evidence type="ECO:0000256" key="6">
    <source>
        <dbReference type="ARBA" id="ARBA00022884"/>
    </source>
</evidence>
<dbReference type="InterPro" id="IPR004087">
    <property type="entry name" value="KH_dom"/>
</dbReference>
<evidence type="ECO:0000313" key="11">
    <source>
        <dbReference type="Proteomes" id="UP000603141"/>
    </source>
</evidence>
<accession>A0A934SCC9</accession>
<feature type="domain" description="S1 motif" evidence="9">
    <location>
        <begin position="627"/>
        <end position="695"/>
    </location>
</feature>
<dbReference type="SUPFAM" id="SSF46915">
    <property type="entry name" value="Polynucleotide phosphorylase/guanosine pentaphosphate synthase (PNPase/GPSI), domain 3"/>
    <property type="match status" value="1"/>
</dbReference>
<feature type="compositionally biased region" description="Low complexity" evidence="8">
    <location>
        <begin position="706"/>
        <end position="724"/>
    </location>
</feature>
<dbReference type="Pfam" id="PF03726">
    <property type="entry name" value="PNPase"/>
    <property type="match status" value="1"/>
</dbReference>
<dbReference type="CDD" id="cd11364">
    <property type="entry name" value="RNase_PH_PNPase_2"/>
    <property type="match status" value="1"/>
</dbReference>
<dbReference type="PANTHER" id="PTHR11252">
    <property type="entry name" value="POLYRIBONUCLEOTIDE NUCLEOTIDYLTRANSFERASE"/>
    <property type="match status" value="1"/>
</dbReference>
<dbReference type="Pfam" id="PF00013">
    <property type="entry name" value="KH_1"/>
    <property type="match status" value="1"/>
</dbReference>
<dbReference type="InterPro" id="IPR036612">
    <property type="entry name" value="KH_dom_type_1_sf"/>
</dbReference>
<dbReference type="EC" id="2.7.7.8" evidence="7"/>
<dbReference type="InterPro" id="IPR004088">
    <property type="entry name" value="KH_dom_type_1"/>
</dbReference>
<proteinExistence type="inferred from homology"/>
<comment type="subcellular location">
    <subcellularLocation>
        <location evidence="7">Cytoplasm</location>
    </subcellularLocation>
</comment>
<dbReference type="RefSeq" id="WP_200270045.1">
    <property type="nucleotide sequence ID" value="NZ_JAENIJ010000013.1"/>
</dbReference>
<feature type="region of interest" description="Disordered" evidence="8">
    <location>
        <begin position="703"/>
        <end position="724"/>
    </location>
</feature>
<evidence type="ECO:0000256" key="3">
    <source>
        <dbReference type="ARBA" id="ARBA00022679"/>
    </source>
</evidence>
<dbReference type="InterPro" id="IPR036345">
    <property type="entry name" value="ExoRNase_PH_dom2_sf"/>
</dbReference>
<dbReference type="FunFam" id="2.40.50.140:FF:000189">
    <property type="entry name" value="Polyribonucleotide nucleotidyltransferase, putative"/>
    <property type="match status" value="1"/>
</dbReference>
<evidence type="ECO:0000313" key="10">
    <source>
        <dbReference type="EMBL" id="MBK1882678.1"/>
    </source>
</evidence>
<dbReference type="InterPro" id="IPR001247">
    <property type="entry name" value="ExoRNase_PH_dom1"/>
</dbReference>
<dbReference type="GO" id="GO:0005829">
    <property type="term" value="C:cytosol"/>
    <property type="evidence" value="ECO:0007669"/>
    <property type="project" value="TreeGrafter"/>
</dbReference>
<dbReference type="PROSITE" id="PS50084">
    <property type="entry name" value="KH_TYPE_1"/>
    <property type="match status" value="1"/>
</dbReference>
<dbReference type="SUPFAM" id="SSF55666">
    <property type="entry name" value="Ribonuclease PH domain 2-like"/>
    <property type="match status" value="2"/>
</dbReference>
<dbReference type="InterPro" id="IPR012340">
    <property type="entry name" value="NA-bd_OB-fold"/>
</dbReference>
<dbReference type="Gene3D" id="2.40.50.140">
    <property type="entry name" value="Nucleic acid-binding proteins"/>
    <property type="match status" value="1"/>
</dbReference>
<keyword evidence="7" id="KW-0479">Metal-binding</keyword>
<dbReference type="InterPro" id="IPR012162">
    <property type="entry name" value="PNPase"/>
</dbReference>
<dbReference type="InterPro" id="IPR027408">
    <property type="entry name" value="PNPase/RNase_PH_dom_sf"/>
</dbReference>
<dbReference type="EMBL" id="JAENIJ010000013">
    <property type="protein sequence ID" value="MBK1882678.1"/>
    <property type="molecule type" value="Genomic_DNA"/>
</dbReference>
<dbReference type="InterPro" id="IPR003029">
    <property type="entry name" value="S1_domain"/>
</dbReference>
<evidence type="ECO:0000256" key="5">
    <source>
        <dbReference type="ARBA" id="ARBA00022842"/>
    </source>
</evidence>
<keyword evidence="3 7" id="KW-0808">Transferase</keyword>
<dbReference type="HAMAP" id="MF_01595">
    <property type="entry name" value="PNPase"/>
    <property type="match status" value="1"/>
</dbReference>
<evidence type="ECO:0000256" key="4">
    <source>
        <dbReference type="ARBA" id="ARBA00022695"/>
    </source>
</evidence>
<dbReference type="PIRSF" id="PIRSF005499">
    <property type="entry name" value="PNPase"/>
    <property type="match status" value="1"/>
</dbReference>
<protein>
    <recommendedName>
        <fullName evidence="7">Polyribonucleotide nucleotidyltransferase</fullName>
        <ecNumber evidence="7">2.7.7.8</ecNumber>
    </recommendedName>
    <alternativeName>
        <fullName evidence="7">Polynucleotide phosphorylase</fullName>
        <shortName evidence="7">PNPase</shortName>
    </alternativeName>
</protein>
<keyword evidence="2 7" id="KW-0963">Cytoplasm</keyword>
<organism evidence="10 11">
    <name type="scientific">Luteolibacter pohnpeiensis</name>
    <dbReference type="NCBI Taxonomy" id="454153"/>
    <lineage>
        <taxon>Bacteria</taxon>
        <taxon>Pseudomonadati</taxon>
        <taxon>Verrucomicrobiota</taxon>
        <taxon>Verrucomicrobiia</taxon>
        <taxon>Verrucomicrobiales</taxon>
        <taxon>Verrucomicrobiaceae</taxon>
        <taxon>Luteolibacter</taxon>
    </lineage>
</organism>
<feature type="binding site" evidence="7">
    <location>
        <position position="498"/>
    </location>
    <ligand>
        <name>Mg(2+)</name>
        <dbReference type="ChEBI" id="CHEBI:18420"/>
    </ligand>
</feature>
<comment type="similarity">
    <text evidence="1 7">Belongs to the polyribonucleotide nucleotidyltransferase family.</text>
</comment>
<dbReference type="Pfam" id="PF00575">
    <property type="entry name" value="S1"/>
    <property type="match status" value="1"/>
</dbReference>
<dbReference type="GO" id="GO:0000175">
    <property type="term" value="F:3'-5'-RNA exonuclease activity"/>
    <property type="evidence" value="ECO:0007669"/>
    <property type="project" value="TreeGrafter"/>
</dbReference>
<dbReference type="Gene3D" id="3.30.230.70">
    <property type="entry name" value="GHMP Kinase, N-terminal domain"/>
    <property type="match status" value="2"/>
</dbReference>
<evidence type="ECO:0000259" key="9">
    <source>
        <dbReference type="PROSITE" id="PS50126"/>
    </source>
</evidence>
<dbReference type="NCBIfam" id="TIGR03591">
    <property type="entry name" value="polynuc_phos"/>
    <property type="match status" value="1"/>
</dbReference>
<reference evidence="10" key="1">
    <citation type="submission" date="2021-01" db="EMBL/GenBank/DDBJ databases">
        <title>Modified the classification status of verrucomicrobia.</title>
        <authorList>
            <person name="Feng X."/>
        </authorList>
    </citation>
    <scope>NUCLEOTIDE SEQUENCE</scope>
    <source>
        <strain evidence="10">KCTC 22041</strain>
    </source>
</reference>
<dbReference type="Proteomes" id="UP000603141">
    <property type="component" value="Unassembled WGS sequence"/>
</dbReference>
<dbReference type="InterPro" id="IPR015848">
    <property type="entry name" value="PNPase_PH_RNA-bd_bac/org-type"/>
</dbReference>
<evidence type="ECO:0000256" key="2">
    <source>
        <dbReference type="ARBA" id="ARBA00022490"/>
    </source>
</evidence>
<keyword evidence="4 7" id="KW-0548">Nucleotidyltransferase</keyword>
<dbReference type="SMART" id="SM00316">
    <property type="entry name" value="S1"/>
    <property type="match status" value="1"/>
</dbReference>
<sequence>MNIHTLTAEVGTNPMTFETGKIAKLADGAVTVRCGDTIILVTAVSATKVKAGQTWFPLSVEYKEKATAAGVFPGGYFKREGRPTEKEILTCRMTDRPLRPLFPKGYFYETQIVAILLSADGENDSDILAMNGASAALCLSDIPFAGPIGAVRVGRIDGEFVINPTHAQREESDLDLIYVGNKTDVIMIEGQADELPEEEFIKALHFAQEAVTKLVAVQEEMAKLAGKEKRSFEAVLAKENLLEIAYEIAGDRIEAAIYAPSKTERAKKVGALRDEVEAAIKERAPEATEFDVEQAFEYLQKKAFRISIMEKGVRADGRSIGDLRPLFGEVGTLPRVHGSAIFARGETQALAITTLAPADEKQYFDNYAGGESEKRFILHYNFPPFSVGECGRMGGINRREIGHGSLAERSIEPVIPEESDFPYAIRVSSEVMESNGSTSMATVCAGTMALLDAGVPLIRPVGGISVGLVTDYNEDGTLKEHKMLLDIIGSEDFYGDMDFKLCGTDEGVTGYQLDLKLPGIPLSMLEEAIHIAKGGRTKVIAKMAESIVDPKELSSHAPRIVSLKIPADRIGELIGPGGKNIKGIQAESGAEINIEDDGTVHIYASKQEGLERAKSMIDRMFQEIEVGKTYTGRVVSITAFGAFMEVLPGKDGLIHVSELAEGRTEKVEDVVKKGEMVTAKCLGVDEKGRVKMSRRAYLRDQKAAEAEAAAPAEEAPAAEAPAAE</sequence>
<comment type="caution">
    <text evidence="10">The sequence shown here is derived from an EMBL/GenBank/DDBJ whole genome shotgun (WGS) entry which is preliminary data.</text>
</comment>
<dbReference type="GO" id="GO:0004654">
    <property type="term" value="F:polyribonucleotide nucleotidyltransferase activity"/>
    <property type="evidence" value="ECO:0007669"/>
    <property type="project" value="UniProtKB-UniRule"/>
</dbReference>
<gene>
    <name evidence="7" type="primary">pnp</name>
    <name evidence="10" type="ORF">JIN85_09635</name>
</gene>
<keyword evidence="11" id="KW-1185">Reference proteome</keyword>
<feature type="binding site" evidence="7">
    <location>
        <position position="492"/>
    </location>
    <ligand>
        <name>Mg(2+)</name>
        <dbReference type="ChEBI" id="CHEBI:18420"/>
    </ligand>
</feature>
<comment type="function">
    <text evidence="7">Involved in mRNA degradation. Catalyzes the phosphorolysis of single-stranded polyribonucleotides processively in the 3'- to 5'-direction.</text>
</comment>
<evidence type="ECO:0000256" key="8">
    <source>
        <dbReference type="SAM" id="MobiDB-lite"/>
    </source>
</evidence>
<dbReference type="FunFam" id="3.30.1370.10:FF:000001">
    <property type="entry name" value="Polyribonucleotide nucleotidyltransferase"/>
    <property type="match status" value="1"/>
</dbReference>
<dbReference type="CDD" id="cd11363">
    <property type="entry name" value="RNase_PH_PNPase_1"/>
    <property type="match status" value="1"/>
</dbReference>
<keyword evidence="5 7" id="KW-0460">Magnesium</keyword>
<dbReference type="GO" id="GO:0006402">
    <property type="term" value="P:mRNA catabolic process"/>
    <property type="evidence" value="ECO:0007669"/>
    <property type="project" value="UniProtKB-UniRule"/>
</dbReference>
<dbReference type="AlphaFoldDB" id="A0A934SCC9"/>
<keyword evidence="6 7" id="KW-0694">RNA-binding</keyword>
<dbReference type="CDD" id="cd02393">
    <property type="entry name" value="KH-I_PNPase"/>
    <property type="match status" value="1"/>
</dbReference>
<dbReference type="SUPFAM" id="SSF54211">
    <property type="entry name" value="Ribosomal protein S5 domain 2-like"/>
    <property type="match status" value="2"/>
</dbReference>
<dbReference type="NCBIfam" id="NF008805">
    <property type="entry name" value="PRK11824.1"/>
    <property type="match status" value="1"/>
</dbReference>
<dbReference type="InterPro" id="IPR036456">
    <property type="entry name" value="PNPase_PH_RNA-bd_sf"/>
</dbReference>
<dbReference type="Pfam" id="PF03725">
    <property type="entry name" value="RNase_PH_C"/>
    <property type="match status" value="1"/>
</dbReference>
<dbReference type="GO" id="GO:0006396">
    <property type="term" value="P:RNA processing"/>
    <property type="evidence" value="ECO:0007669"/>
    <property type="project" value="InterPro"/>
</dbReference>
<dbReference type="SUPFAM" id="SSF54791">
    <property type="entry name" value="Eukaryotic type KH-domain (KH-domain type I)"/>
    <property type="match status" value="1"/>
</dbReference>
<dbReference type="GO" id="GO:0000287">
    <property type="term" value="F:magnesium ion binding"/>
    <property type="evidence" value="ECO:0007669"/>
    <property type="project" value="UniProtKB-UniRule"/>
</dbReference>
<comment type="cofactor">
    <cofactor evidence="7">
        <name>Mg(2+)</name>
        <dbReference type="ChEBI" id="CHEBI:18420"/>
    </cofactor>
</comment>
<dbReference type="InterPro" id="IPR020568">
    <property type="entry name" value="Ribosomal_Su5_D2-typ_SF"/>
</dbReference>
<comment type="catalytic activity">
    <reaction evidence="7">
        <text>RNA(n+1) + phosphate = RNA(n) + a ribonucleoside 5'-diphosphate</text>
        <dbReference type="Rhea" id="RHEA:22096"/>
        <dbReference type="Rhea" id="RHEA-COMP:14527"/>
        <dbReference type="Rhea" id="RHEA-COMP:17342"/>
        <dbReference type="ChEBI" id="CHEBI:43474"/>
        <dbReference type="ChEBI" id="CHEBI:57930"/>
        <dbReference type="ChEBI" id="CHEBI:140395"/>
        <dbReference type="EC" id="2.7.7.8"/>
    </reaction>
</comment>
<evidence type="ECO:0000256" key="7">
    <source>
        <dbReference type="HAMAP-Rule" id="MF_01595"/>
    </source>
</evidence>
<evidence type="ECO:0000256" key="1">
    <source>
        <dbReference type="ARBA" id="ARBA00007404"/>
    </source>
</evidence>
<dbReference type="CDD" id="cd04472">
    <property type="entry name" value="S1_PNPase"/>
    <property type="match status" value="1"/>
</dbReference>
<dbReference type="PANTHER" id="PTHR11252:SF0">
    <property type="entry name" value="POLYRIBONUCLEOTIDE NUCLEOTIDYLTRANSFERASE 1, MITOCHONDRIAL"/>
    <property type="match status" value="1"/>
</dbReference>
<dbReference type="GO" id="GO:0003723">
    <property type="term" value="F:RNA binding"/>
    <property type="evidence" value="ECO:0007669"/>
    <property type="project" value="UniProtKB-UniRule"/>
</dbReference>
<dbReference type="PROSITE" id="PS50126">
    <property type="entry name" value="S1"/>
    <property type="match status" value="1"/>
</dbReference>
<dbReference type="FunFam" id="3.30.230.70:FF:000001">
    <property type="entry name" value="Polyribonucleotide nucleotidyltransferase"/>
    <property type="match status" value="1"/>
</dbReference>
<dbReference type="Pfam" id="PF01138">
    <property type="entry name" value="RNase_PH"/>
    <property type="match status" value="2"/>
</dbReference>
<dbReference type="Gene3D" id="3.30.1370.10">
    <property type="entry name" value="K Homology domain, type 1"/>
    <property type="match status" value="1"/>
</dbReference>
<name>A0A934SCC9_9BACT</name>
<dbReference type="SUPFAM" id="SSF50249">
    <property type="entry name" value="Nucleic acid-binding proteins"/>
    <property type="match status" value="1"/>
</dbReference>
<dbReference type="InterPro" id="IPR015847">
    <property type="entry name" value="ExoRNase_PH_dom2"/>
</dbReference>